<keyword evidence="3" id="KW-1185">Reference proteome</keyword>
<organism evidence="2 3">
    <name type="scientific">Paractinoplanes durhamensis</name>
    <dbReference type="NCBI Taxonomy" id="113563"/>
    <lineage>
        <taxon>Bacteria</taxon>
        <taxon>Bacillati</taxon>
        <taxon>Actinomycetota</taxon>
        <taxon>Actinomycetes</taxon>
        <taxon>Micromonosporales</taxon>
        <taxon>Micromonosporaceae</taxon>
        <taxon>Paractinoplanes</taxon>
    </lineage>
</organism>
<gene>
    <name evidence="2" type="ORF">Adu01nite_30840</name>
</gene>
<feature type="compositionally biased region" description="Basic residues" evidence="1">
    <location>
        <begin position="36"/>
        <end position="52"/>
    </location>
</feature>
<proteinExistence type="predicted"/>
<feature type="region of interest" description="Disordered" evidence="1">
    <location>
        <begin position="1"/>
        <end position="52"/>
    </location>
</feature>
<dbReference type="EMBL" id="BOML01000025">
    <property type="protein sequence ID" value="GIE01734.1"/>
    <property type="molecule type" value="Genomic_DNA"/>
</dbReference>
<protein>
    <submittedName>
        <fullName evidence="2">Uncharacterized protein</fullName>
    </submittedName>
</protein>
<evidence type="ECO:0000313" key="3">
    <source>
        <dbReference type="Proteomes" id="UP000637628"/>
    </source>
</evidence>
<evidence type="ECO:0000256" key="1">
    <source>
        <dbReference type="SAM" id="MobiDB-lite"/>
    </source>
</evidence>
<name>A0ABQ3YW58_9ACTN</name>
<sequence>MPTLSQRLRELMNDPRSKRLIEQGRRELAKPENKQKAKRLLGKLRAHRTQGR</sequence>
<reference evidence="2 3" key="1">
    <citation type="submission" date="2021-01" db="EMBL/GenBank/DDBJ databases">
        <title>Whole genome shotgun sequence of Actinoplanes durhamensis NBRC 14914.</title>
        <authorList>
            <person name="Komaki H."/>
            <person name="Tamura T."/>
        </authorList>
    </citation>
    <scope>NUCLEOTIDE SEQUENCE [LARGE SCALE GENOMIC DNA]</scope>
    <source>
        <strain evidence="2 3">NBRC 14914</strain>
    </source>
</reference>
<accession>A0ABQ3YW58</accession>
<comment type="caution">
    <text evidence="2">The sequence shown here is derived from an EMBL/GenBank/DDBJ whole genome shotgun (WGS) entry which is preliminary data.</text>
</comment>
<evidence type="ECO:0000313" key="2">
    <source>
        <dbReference type="EMBL" id="GIE01734.1"/>
    </source>
</evidence>
<feature type="compositionally biased region" description="Basic and acidic residues" evidence="1">
    <location>
        <begin position="7"/>
        <end position="35"/>
    </location>
</feature>
<dbReference type="Proteomes" id="UP000637628">
    <property type="component" value="Unassembled WGS sequence"/>
</dbReference>